<accession>A0ABV2VVR0</accession>
<feature type="region of interest" description="Disordered" evidence="1">
    <location>
        <begin position="147"/>
        <end position="171"/>
    </location>
</feature>
<evidence type="ECO:0000313" key="2">
    <source>
        <dbReference type="EMBL" id="MEU0156873.1"/>
    </source>
</evidence>
<dbReference type="RefSeq" id="WP_355668353.1">
    <property type="nucleotide sequence ID" value="NZ_JBEXRX010000249.1"/>
</dbReference>
<evidence type="ECO:0000313" key="3">
    <source>
        <dbReference type="Proteomes" id="UP001550348"/>
    </source>
</evidence>
<name>A0ABV2VVR0_9ACTN</name>
<organism evidence="2 3">
    <name type="scientific">Micromonospora fulviviridis</name>
    <dbReference type="NCBI Taxonomy" id="47860"/>
    <lineage>
        <taxon>Bacteria</taxon>
        <taxon>Bacillati</taxon>
        <taxon>Actinomycetota</taxon>
        <taxon>Actinomycetes</taxon>
        <taxon>Micromonosporales</taxon>
        <taxon>Micromonosporaceae</taxon>
        <taxon>Micromonospora</taxon>
    </lineage>
</organism>
<dbReference type="EMBL" id="JBEXRX010000249">
    <property type="protein sequence ID" value="MEU0156873.1"/>
    <property type="molecule type" value="Genomic_DNA"/>
</dbReference>
<sequence length="171" mass="18727">MPNLIQRTTVPDVFVDASTIDLTGESLIAEFEPEWNTNGLVEADPDGEGVRIICGQETGHIAVTAELWDSAPPLDADGWQDIAEVSTAWASRIMDFGTTTKGEDASVLRLPGPGDYRLRVHGKNRDDEDPRSDTDPVEEYLIQVWPAPRTGPQTIKSTSRTAAGWLEQPEP</sequence>
<protein>
    <submittedName>
        <fullName evidence="2">Uncharacterized protein</fullName>
    </submittedName>
</protein>
<comment type="caution">
    <text evidence="2">The sequence shown here is derived from an EMBL/GenBank/DDBJ whole genome shotgun (WGS) entry which is preliminary data.</text>
</comment>
<proteinExistence type="predicted"/>
<feature type="compositionally biased region" description="Polar residues" evidence="1">
    <location>
        <begin position="151"/>
        <end position="161"/>
    </location>
</feature>
<reference evidence="2 3" key="1">
    <citation type="submission" date="2024-06" db="EMBL/GenBank/DDBJ databases">
        <title>The Natural Products Discovery Center: Release of the First 8490 Sequenced Strains for Exploring Actinobacteria Biosynthetic Diversity.</title>
        <authorList>
            <person name="Kalkreuter E."/>
            <person name="Kautsar S.A."/>
            <person name="Yang D."/>
            <person name="Bader C.D."/>
            <person name="Teijaro C.N."/>
            <person name="Fluegel L."/>
            <person name="Davis C.M."/>
            <person name="Simpson J.R."/>
            <person name="Lauterbach L."/>
            <person name="Steele A.D."/>
            <person name="Gui C."/>
            <person name="Meng S."/>
            <person name="Li G."/>
            <person name="Viehrig K."/>
            <person name="Ye F."/>
            <person name="Su P."/>
            <person name="Kiefer A.F."/>
            <person name="Nichols A."/>
            <person name="Cepeda A.J."/>
            <person name="Yan W."/>
            <person name="Fan B."/>
            <person name="Jiang Y."/>
            <person name="Adhikari A."/>
            <person name="Zheng C.-J."/>
            <person name="Schuster L."/>
            <person name="Cowan T.M."/>
            <person name="Smanski M.J."/>
            <person name="Chevrette M.G."/>
            <person name="De Carvalho L.P.S."/>
            <person name="Shen B."/>
        </authorList>
    </citation>
    <scope>NUCLEOTIDE SEQUENCE [LARGE SCALE GENOMIC DNA]</scope>
    <source>
        <strain evidence="2 3">NPDC006286</strain>
    </source>
</reference>
<gene>
    <name evidence="2" type="ORF">ABZ071_34425</name>
</gene>
<keyword evidence="3" id="KW-1185">Reference proteome</keyword>
<evidence type="ECO:0000256" key="1">
    <source>
        <dbReference type="SAM" id="MobiDB-lite"/>
    </source>
</evidence>
<dbReference type="Proteomes" id="UP001550348">
    <property type="component" value="Unassembled WGS sequence"/>
</dbReference>